<evidence type="ECO:0000313" key="2">
    <source>
        <dbReference type="EMBL" id="OCF51117.1"/>
    </source>
</evidence>
<dbReference type="EMBL" id="KI894009">
    <property type="protein sequence ID" value="OCF51117.1"/>
    <property type="molecule type" value="Genomic_DNA"/>
</dbReference>
<dbReference type="GeneID" id="30171552"/>
<dbReference type="AlphaFoldDB" id="A0A1B9I6H1"/>
<gene>
    <name evidence="2" type="ORF">I206_03183</name>
    <name evidence="3" type="ORF">I206_102829</name>
</gene>
<evidence type="ECO:0000256" key="1">
    <source>
        <dbReference type="SAM" id="MobiDB-lite"/>
    </source>
</evidence>
<protein>
    <submittedName>
        <fullName evidence="2">Uncharacterized protein</fullName>
    </submittedName>
</protein>
<reference evidence="2" key="1">
    <citation type="submission" date="2013-07" db="EMBL/GenBank/DDBJ databases">
        <title>The Genome Sequence of Cryptococcus pinus CBS10737.</title>
        <authorList>
            <consortium name="The Broad Institute Genome Sequencing Platform"/>
            <person name="Cuomo C."/>
            <person name="Litvintseva A."/>
            <person name="Chen Y."/>
            <person name="Heitman J."/>
            <person name="Sun S."/>
            <person name="Springer D."/>
            <person name="Dromer F."/>
            <person name="Young S.K."/>
            <person name="Zeng Q."/>
            <person name="Gargeya S."/>
            <person name="Fitzgerald M."/>
            <person name="Abouelleil A."/>
            <person name="Alvarado L."/>
            <person name="Berlin A.M."/>
            <person name="Chapman S.B."/>
            <person name="Dewar J."/>
            <person name="Goldberg J."/>
            <person name="Griggs A."/>
            <person name="Gujja S."/>
            <person name="Hansen M."/>
            <person name="Howarth C."/>
            <person name="Imamovic A."/>
            <person name="Larimer J."/>
            <person name="McCowan C."/>
            <person name="Murphy C."/>
            <person name="Pearson M."/>
            <person name="Priest M."/>
            <person name="Roberts A."/>
            <person name="Saif S."/>
            <person name="Shea T."/>
            <person name="Sykes S."/>
            <person name="Wortman J."/>
            <person name="Nusbaum C."/>
            <person name="Birren B."/>
        </authorList>
    </citation>
    <scope>NUCLEOTIDE SEQUENCE [LARGE SCALE GENOMIC DNA]</scope>
    <source>
        <strain evidence="2">CBS 10737</strain>
    </source>
</reference>
<dbReference type="RefSeq" id="XP_019012336.1">
    <property type="nucleotide sequence ID" value="XM_019154933.1"/>
</dbReference>
<organism evidence="2">
    <name type="scientific">Kwoniella pini CBS 10737</name>
    <dbReference type="NCBI Taxonomy" id="1296096"/>
    <lineage>
        <taxon>Eukaryota</taxon>
        <taxon>Fungi</taxon>
        <taxon>Dikarya</taxon>
        <taxon>Basidiomycota</taxon>
        <taxon>Agaricomycotina</taxon>
        <taxon>Tremellomycetes</taxon>
        <taxon>Tremellales</taxon>
        <taxon>Cryptococcaceae</taxon>
        <taxon>Kwoniella</taxon>
    </lineage>
</organism>
<evidence type="ECO:0000313" key="3">
    <source>
        <dbReference type="EMBL" id="WWC68893.1"/>
    </source>
</evidence>
<reference evidence="3" key="2">
    <citation type="submission" date="2013-07" db="EMBL/GenBank/DDBJ databases">
        <authorList>
            <consortium name="The Broad Institute Genome Sequencing Platform"/>
            <person name="Cuomo C."/>
            <person name="Litvintseva A."/>
            <person name="Chen Y."/>
            <person name="Heitman J."/>
            <person name="Sun S."/>
            <person name="Springer D."/>
            <person name="Dromer F."/>
            <person name="Young S.K."/>
            <person name="Zeng Q."/>
            <person name="Gargeya S."/>
            <person name="Fitzgerald M."/>
            <person name="Abouelleil A."/>
            <person name="Alvarado L."/>
            <person name="Berlin A.M."/>
            <person name="Chapman S.B."/>
            <person name="Dewar J."/>
            <person name="Goldberg J."/>
            <person name="Griggs A."/>
            <person name="Gujja S."/>
            <person name="Hansen M."/>
            <person name="Howarth C."/>
            <person name="Imamovic A."/>
            <person name="Larimer J."/>
            <person name="McCowan C."/>
            <person name="Murphy C."/>
            <person name="Pearson M."/>
            <person name="Priest M."/>
            <person name="Roberts A."/>
            <person name="Saif S."/>
            <person name="Shea T."/>
            <person name="Sykes S."/>
            <person name="Wortman J."/>
            <person name="Nusbaum C."/>
            <person name="Birren B."/>
        </authorList>
    </citation>
    <scope>NUCLEOTIDE SEQUENCE</scope>
    <source>
        <strain evidence="3">CBS 10737</strain>
    </source>
</reference>
<reference evidence="2" key="3">
    <citation type="submission" date="2016-07" db="EMBL/GenBank/DDBJ databases">
        <title>Evolution of pathogenesis and genome organization in the Tremellales.</title>
        <authorList>
            <person name="Cuomo C."/>
            <person name="Litvintseva A."/>
            <person name="Heitman J."/>
            <person name="Chen Y."/>
            <person name="Sun S."/>
            <person name="Springer D."/>
            <person name="Dromer F."/>
            <person name="Young S."/>
            <person name="Zeng Q."/>
            <person name="Chapman S."/>
            <person name="Gujja S."/>
            <person name="Saif S."/>
            <person name="Birren B."/>
        </authorList>
    </citation>
    <scope>NUCLEOTIDE SEQUENCE</scope>
    <source>
        <strain evidence="2">CBS 10737</strain>
    </source>
</reference>
<accession>A0A1B9I6H1</accession>
<dbReference type="EMBL" id="CP144521">
    <property type="protein sequence ID" value="WWC68893.1"/>
    <property type="molecule type" value="Genomic_DNA"/>
</dbReference>
<feature type="region of interest" description="Disordered" evidence="1">
    <location>
        <begin position="1"/>
        <end position="20"/>
    </location>
</feature>
<name>A0A1B9I6H1_9TREE</name>
<dbReference type="Proteomes" id="UP000094020">
    <property type="component" value="Chromosome 3"/>
</dbReference>
<sequence length="103" mass="11869">MHGTVDRPKPAPPTPTASVQAERRELILEESDLQYEDKVPDILTILEDKRYHDWFNQPPDTFRYEDTVLRYNPTTYQYEATGQYHRSPSSGNSPTQPNFGTPG</sequence>
<keyword evidence="4" id="KW-1185">Reference proteome</keyword>
<reference evidence="3" key="4">
    <citation type="submission" date="2024-02" db="EMBL/GenBank/DDBJ databases">
        <title>Comparative genomics of Cryptococcus and Kwoniella reveals pathogenesis evolution and contrasting modes of karyotype evolution via chromosome fusion or intercentromeric recombination.</title>
        <authorList>
            <person name="Coelho M.A."/>
            <person name="David-Palma M."/>
            <person name="Shea T."/>
            <person name="Bowers K."/>
            <person name="McGinley-Smith S."/>
            <person name="Mohammad A.W."/>
            <person name="Gnirke A."/>
            <person name="Yurkov A.M."/>
            <person name="Nowrousian M."/>
            <person name="Sun S."/>
            <person name="Cuomo C.A."/>
            <person name="Heitman J."/>
        </authorList>
    </citation>
    <scope>NUCLEOTIDE SEQUENCE</scope>
    <source>
        <strain evidence="3">CBS 10737</strain>
    </source>
</reference>
<proteinExistence type="predicted"/>
<feature type="region of interest" description="Disordered" evidence="1">
    <location>
        <begin position="80"/>
        <end position="103"/>
    </location>
</feature>
<dbReference type="KEGG" id="kpin:30171552"/>
<evidence type="ECO:0000313" key="4">
    <source>
        <dbReference type="Proteomes" id="UP000094020"/>
    </source>
</evidence>